<dbReference type="Gene3D" id="3.90.1340.10">
    <property type="entry name" value="Phage tail collar domain"/>
    <property type="match status" value="1"/>
</dbReference>
<dbReference type="EMBL" id="KU686198">
    <property type="protein sequence ID" value="AOV58774.1"/>
    <property type="molecule type" value="Genomic_DNA"/>
</dbReference>
<evidence type="ECO:0000259" key="1">
    <source>
        <dbReference type="Pfam" id="PF07484"/>
    </source>
</evidence>
<name>A0A1D8KJI3_9CAUD</name>
<dbReference type="InterPro" id="IPR037053">
    <property type="entry name" value="Phage_tail_collar_dom_sf"/>
</dbReference>
<proteinExistence type="predicted"/>
<feature type="domain" description="Phage tail collar" evidence="1">
    <location>
        <begin position="589"/>
        <end position="630"/>
    </location>
</feature>
<dbReference type="Proteomes" id="UP000240804">
    <property type="component" value="Segment"/>
</dbReference>
<evidence type="ECO:0000313" key="2">
    <source>
        <dbReference type="EMBL" id="AOV58774.1"/>
    </source>
</evidence>
<reference evidence="2 3" key="1">
    <citation type="journal article" date="2016" name="Virology">
        <title>The genomic content and context of auxiliary metabolic genes in marine cyanomyoviruses.</title>
        <authorList>
            <person name="Crummett L.T."/>
            <person name="Puxty R.J."/>
            <person name="Weihe C."/>
            <person name="Marston M.F."/>
            <person name="Martiny J.B."/>
        </authorList>
    </citation>
    <scope>NUCLEOTIDE SEQUENCE [LARGE SCALE GENOMIC DNA]</scope>
    <source>
        <strain evidence="2">0910TB04</strain>
    </source>
</reference>
<organism evidence="2 3">
    <name type="scientific">Synechococcus phage S-CAM3</name>
    <dbReference type="NCBI Taxonomy" id="1883366"/>
    <lineage>
        <taxon>Viruses</taxon>
        <taxon>Duplodnaviria</taxon>
        <taxon>Heunggongvirae</taxon>
        <taxon>Uroviricota</taxon>
        <taxon>Caudoviricetes</taxon>
        <taxon>Pantevenvirales</taxon>
        <taxon>Kyanoviridae</taxon>
        <taxon>Charybdisvirus</taxon>
        <taxon>Charybdisvirus scam3</taxon>
    </lineage>
</organism>
<gene>
    <name evidence="2" type="ORF">T040910_030</name>
</gene>
<dbReference type="Pfam" id="PF07484">
    <property type="entry name" value="Collar"/>
    <property type="match status" value="1"/>
</dbReference>
<evidence type="ECO:0000313" key="3">
    <source>
        <dbReference type="Proteomes" id="UP000240804"/>
    </source>
</evidence>
<protein>
    <recommendedName>
        <fullName evidence="1">Phage tail collar domain-containing protein</fullName>
    </recommendedName>
</protein>
<sequence length="1040" mass="110588">MTYSYSQTPVYVSEGQTVRFKYRAPDQWNTTLSVRILIGEEPSVWYITTIPEDFAPDPYPFTPLEDTDLDTMYVYGDGSRPGEDIVTVSGLTPSTQANVSVFSSLPVDVNNFSIRVKKVSIGETAFGNWIIPAVNTLTVTNTDEIQVRLKSNILEGLQTTLDLTIGARSERWSLTTETSPPNVPVPFPDFDDINNADLDADVYSNILQIQGLNDTAIVSSLNSSLYFGISDTNDTETNDDGFDVLTGVTYVDSASTPTITNGQYLQLKFTTPDAANSLTSSQLSIGDQANGSSWNVTTGSFPSTTPNSFTFVDQNDVLEDALIGSQPAPVTGLAFAGGDDPGDVDVILVSTTGTQPRIKIQYAEGGESSIGLFPTKAGVGDKIVLYNKSSATFGGSVSTTIKVGTREILPWTLITNAGPDTDAVFSIPTNEVNQVPNSEIVSDIISVTSINRPITISATNGALISVDFAPPTSSTVTFDPAVNNTFRVFITSGPGLSDQVTTTVTVGTGTPNQFIWQVSNYAVAPPPPDLKGAWYSKKGAYLDSSGDVIESKEDGHAIGTVIAVLKRPDGSYGDLEGTESAGRLDARFPGYFECDGQSLKTADFPFLFDVIGYHYGGSGANFNLPDYRNRKITGTGEVDGNRGGSAFVLPEGGKSINQAGGIGGWWYVDDVDVSGPDPEEIIISDSTNDTTGTQSNFFSIGTVKTVFNADIIADVDFNIPTTGYVSATVGPLLETSVNVPAHSHLYVTGLCDGNTGDPLIEWNVRGSSKLGNHNTSTGRGQGSGALNDYRAFNDGTIASDPTPITSLWLERLREVDSSFQDEWEQISGADDLEVSVSTLIQTAAAGVNSENATRKASLQLSADTWWPSPFSDGPNLNDLESVSPLTDRNYDTAADGGSPGTGGRNVSAVIDTRPAYLRVDSYTPQVVDGAPPEVGNTNAGAANIKTHSHLLTLQPVLDPMEDYTYGNQNGAGTGKEGLGAANETVTVAFSQAEVGLELNPGVFTLNTSIKKPVPDVVFSPNRTVPLAPEFHKVKYLIKAF</sequence>
<accession>A0A1D8KJI3</accession>
<dbReference type="SUPFAM" id="SSF88874">
    <property type="entry name" value="Receptor-binding domain of short tail fibre protein gp12"/>
    <property type="match status" value="1"/>
</dbReference>
<dbReference type="InterPro" id="IPR011083">
    <property type="entry name" value="Phage_tail_collar_dom"/>
</dbReference>